<accession>A0A1X7V4I9</accession>
<proteinExistence type="predicted"/>
<protein>
    <submittedName>
        <fullName evidence="1">Uncharacterized protein</fullName>
    </submittedName>
</protein>
<sequence>MSGRTLVSSIHDATTLMTTSIIGGKGFISYDGEDIAVSVKTVAKVRDMTSIDDKIILFSELSQREQGRYIYDFTSEKMKRGIINIIQEKDLLIKACYALGAKGITGKNYQPALILYKFALKLESLHRLNYTNILFDYNDKLTDDEDDCLEYCPPCPEQECLGMCGPGCTCWEMVCGDCCYHLGCYDHDICCREKFFRLRCLIPYGFACEENYYC</sequence>
<dbReference type="EnsemblMetazoa" id="Aqu2.1.34886_001">
    <property type="protein sequence ID" value="Aqu2.1.34886_001"/>
    <property type="gene ID" value="Aqu2.1.34886"/>
</dbReference>
<name>A0A1X7V4I9_AMPQE</name>
<evidence type="ECO:0000313" key="1">
    <source>
        <dbReference type="EnsemblMetazoa" id="Aqu2.1.34886_001"/>
    </source>
</evidence>
<dbReference type="AlphaFoldDB" id="A0A1X7V4I9"/>
<reference evidence="1" key="1">
    <citation type="submission" date="2017-05" db="UniProtKB">
        <authorList>
            <consortium name="EnsemblMetazoa"/>
        </authorList>
    </citation>
    <scope>IDENTIFICATION</scope>
</reference>
<dbReference type="InParanoid" id="A0A1X7V4I9"/>
<organism evidence="1">
    <name type="scientific">Amphimedon queenslandica</name>
    <name type="common">Sponge</name>
    <dbReference type="NCBI Taxonomy" id="400682"/>
    <lineage>
        <taxon>Eukaryota</taxon>
        <taxon>Metazoa</taxon>
        <taxon>Porifera</taxon>
        <taxon>Demospongiae</taxon>
        <taxon>Heteroscleromorpha</taxon>
        <taxon>Haplosclerida</taxon>
        <taxon>Niphatidae</taxon>
        <taxon>Amphimedon</taxon>
    </lineage>
</organism>